<dbReference type="HOGENOM" id="CLU_028824_4_0_1"/>
<evidence type="ECO:0008006" key="10">
    <source>
        <dbReference type="Google" id="ProtNLM"/>
    </source>
</evidence>
<dbReference type="OrthoDB" id="19859at2759"/>
<feature type="transmembrane region" description="Helical" evidence="7">
    <location>
        <begin position="30"/>
        <end position="55"/>
    </location>
</feature>
<dbReference type="OMA" id="MIHAVAD"/>
<keyword evidence="6 7" id="KW-0472">Membrane</keyword>
<evidence type="ECO:0000256" key="7">
    <source>
        <dbReference type="SAM" id="Phobius"/>
    </source>
</evidence>
<name>A0A066WR10_TILAU</name>
<reference evidence="8 9" key="1">
    <citation type="submission" date="2014-05" db="EMBL/GenBank/DDBJ databases">
        <title>Draft genome sequence of a rare smut relative, Tilletiaria anomala UBC 951.</title>
        <authorList>
            <consortium name="DOE Joint Genome Institute"/>
            <person name="Toome M."/>
            <person name="Kuo A."/>
            <person name="Henrissat B."/>
            <person name="Lipzen A."/>
            <person name="Tritt A."/>
            <person name="Yoshinaga Y."/>
            <person name="Zane M."/>
            <person name="Barry K."/>
            <person name="Grigoriev I.V."/>
            <person name="Spatafora J.W."/>
            <person name="Aimea M.C."/>
        </authorList>
    </citation>
    <scope>NUCLEOTIDE SEQUENCE [LARGE SCALE GENOMIC DNA]</scope>
    <source>
        <strain evidence="8 9">UBC 951</strain>
    </source>
</reference>
<evidence type="ECO:0000256" key="1">
    <source>
        <dbReference type="ARBA" id="ARBA00004127"/>
    </source>
</evidence>
<feature type="non-terminal residue" evidence="8">
    <location>
        <position position="1"/>
    </location>
</feature>
<dbReference type="InterPro" id="IPR003689">
    <property type="entry name" value="ZIP"/>
</dbReference>
<dbReference type="STRING" id="1037660.A0A066WR10"/>
<gene>
    <name evidence="8" type="ORF">K437DRAFT_209187</name>
</gene>
<proteinExistence type="predicted"/>
<dbReference type="GeneID" id="25262061"/>
<dbReference type="AlphaFoldDB" id="A0A066WR10"/>
<comment type="subcellular location">
    <subcellularLocation>
        <location evidence="1">Endomembrane system</location>
        <topology evidence="1">Multi-pass membrane protein</topology>
    </subcellularLocation>
    <subcellularLocation>
        <location evidence="2">Golgi apparatus membrane</location>
    </subcellularLocation>
</comment>
<evidence type="ECO:0000313" key="9">
    <source>
        <dbReference type="Proteomes" id="UP000027361"/>
    </source>
</evidence>
<keyword evidence="3 7" id="KW-0812">Transmembrane</keyword>
<feature type="transmembrane region" description="Helical" evidence="7">
    <location>
        <begin position="123"/>
        <end position="141"/>
    </location>
</feature>
<dbReference type="Proteomes" id="UP000027361">
    <property type="component" value="Unassembled WGS sequence"/>
</dbReference>
<feature type="transmembrane region" description="Helical" evidence="7">
    <location>
        <begin position="67"/>
        <end position="89"/>
    </location>
</feature>
<dbReference type="GO" id="GO:0046873">
    <property type="term" value="F:metal ion transmembrane transporter activity"/>
    <property type="evidence" value="ECO:0007669"/>
    <property type="project" value="InterPro"/>
</dbReference>
<keyword evidence="5" id="KW-0333">Golgi apparatus</keyword>
<dbReference type="GO" id="GO:0006829">
    <property type="term" value="P:zinc ion transport"/>
    <property type="evidence" value="ECO:0007669"/>
    <property type="project" value="InterPro"/>
</dbReference>
<dbReference type="InterPro" id="IPR045891">
    <property type="entry name" value="ZIP9"/>
</dbReference>
<evidence type="ECO:0000256" key="6">
    <source>
        <dbReference type="ARBA" id="ARBA00023136"/>
    </source>
</evidence>
<comment type="caution">
    <text evidence="8">The sequence shown here is derived from an EMBL/GenBank/DDBJ whole genome shotgun (WGS) entry which is preliminary data.</text>
</comment>
<dbReference type="GO" id="GO:0000139">
    <property type="term" value="C:Golgi membrane"/>
    <property type="evidence" value="ECO:0007669"/>
    <property type="project" value="UniProtKB-SubCell"/>
</dbReference>
<dbReference type="InParanoid" id="A0A066WR10"/>
<organism evidence="8 9">
    <name type="scientific">Tilletiaria anomala (strain ATCC 24038 / CBS 436.72 / UBC 951)</name>
    <dbReference type="NCBI Taxonomy" id="1037660"/>
    <lineage>
        <taxon>Eukaryota</taxon>
        <taxon>Fungi</taxon>
        <taxon>Dikarya</taxon>
        <taxon>Basidiomycota</taxon>
        <taxon>Ustilaginomycotina</taxon>
        <taxon>Exobasidiomycetes</taxon>
        <taxon>Georgefischeriales</taxon>
        <taxon>Tilletiariaceae</taxon>
        <taxon>Tilletiaria</taxon>
    </lineage>
</organism>
<dbReference type="Pfam" id="PF02535">
    <property type="entry name" value="Zip"/>
    <property type="match status" value="1"/>
</dbReference>
<dbReference type="RefSeq" id="XP_013246268.1">
    <property type="nucleotide sequence ID" value="XM_013390814.1"/>
</dbReference>
<feature type="non-terminal residue" evidence="8">
    <location>
        <position position="144"/>
    </location>
</feature>
<evidence type="ECO:0000256" key="2">
    <source>
        <dbReference type="ARBA" id="ARBA00004394"/>
    </source>
</evidence>
<evidence type="ECO:0000256" key="4">
    <source>
        <dbReference type="ARBA" id="ARBA00022989"/>
    </source>
</evidence>
<protein>
    <recommendedName>
        <fullName evidence="10">Zinc/iron permease</fullName>
    </recommendedName>
</protein>
<keyword evidence="4 7" id="KW-1133">Transmembrane helix</keyword>
<evidence type="ECO:0000256" key="3">
    <source>
        <dbReference type="ARBA" id="ARBA00022692"/>
    </source>
</evidence>
<keyword evidence="9" id="KW-1185">Reference proteome</keyword>
<evidence type="ECO:0000313" key="8">
    <source>
        <dbReference type="EMBL" id="KDN53429.1"/>
    </source>
</evidence>
<dbReference type="PANTHER" id="PTHR16133:SF0">
    <property type="entry name" value="ZINC_IRON REGULATED TRANSPORTER-RELATED PROTEIN 102B, ISOFORM E"/>
    <property type="match status" value="1"/>
</dbReference>
<sequence length="144" mass="14806">ALASIVGLMIHAVADGIAMGASVASADASLTWIVFAALMIHKAPASFGLCSVLLARRLHRTDIRKAVAIFSLCTPFGAVLTYLILSLFFRVTQIVVAGSDPAAAMMEGVQSIAGTTSSAVSGIYIGAALTFSGGTFLYVVMHAL</sequence>
<accession>A0A066WR10</accession>
<dbReference type="PANTHER" id="PTHR16133">
    <property type="entry name" value="SOLUTE CARRIER FAMILY 39 ZINC TRANSPORTER , MEMBER 9-RELATED"/>
    <property type="match status" value="1"/>
</dbReference>
<evidence type="ECO:0000256" key="5">
    <source>
        <dbReference type="ARBA" id="ARBA00023034"/>
    </source>
</evidence>
<dbReference type="EMBL" id="JMSN01000002">
    <property type="protein sequence ID" value="KDN53429.1"/>
    <property type="molecule type" value="Genomic_DNA"/>
</dbReference>